<keyword evidence="2" id="KW-0963">Cytoplasm</keyword>
<keyword evidence="7 13" id="KW-0238">DNA-binding</keyword>
<evidence type="ECO:0000313" key="17">
    <source>
        <dbReference type="Proteomes" id="UP000460949"/>
    </source>
</evidence>
<dbReference type="InterPro" id="IPR039420">
    <property type="entry name" value="WalR-like"/>
</dbReference>
<dbReference type="SMART" id="SM00862">
    <property type="entry name" value="Trans_reg_C"/>
    <property type="match status" value="1"/>
</dbReference>
<feature type="DNA-binding region" description="OmpR/PhoB-type" evidence="13">
    <location>
        <begin position="124"/>
        <end position="222"/>
    </location>
</feature>
<dbReference type="CDD" id="cd00383">
    <property type="entry name" value="trans_reg_C"/>
    <property type="match status" value="1"/>
</dbReference>
<protein>
    <recommendedName>
        <fullName evidence="11">Heme response regulator HssR</fullName>
    </recommendedName>
</protein>
<evidence type="ECO:0000256" key="1">
    <source>
        <dbReference type="ARBA" id="ARBA00004496"/>
    </source>
</evidence>
<dbReference type="GO" id="GO:0000976">
    <property type="term" value="F:transcription cis-regulatory region binding"/>
    <property type="evidence" value="ECO:0007669"/>
    <property type="project" value="TreeGrafter"/>
</dbReference>
<comment type="function">
    <text evidence="10">Member of the two-component regulatory system HssS/HssR involved in intracellular heme homeostasis and tempering of staphylococcal virulence. Phosphorylated HssR binds to a direct repeat sequence within hrtAB promoter and activates the expression of hrtAB, an efflux pump, in response to extracellular heme, hemin, hemoglobin or blood.</text>
</comment>
<dbReference type="GO" id="GO:0000156">
    <property type="term" value="F:phosphorelay response regulator activity"/>
    <property type="evidence" value="ECO:0007669"/>
    <property type="project" value="TreeGrafter"/>
</dbReference>
<evidence type="ECO:0000259" key="15">
    <source>
        <dbReference type="PROSITE" id="PS51755"/>
    </source>
</evidence>
<keyword evidence="5" id="KW-0805">Transcription regulation</keyword>
<feature type="domain" description="OmpR/PhoB-type" evidence="15">
    <location>
        <begin position="124"/>
        <end position="222"/>
    </location>
</feature>
<dbReference type="SMART" id="SM00448">
    <property type="entry name" value="REC"/>
    <property type="match status" value="1"/>
</dbReference>
<dbReference type="RefSeq" id="WP_160837421.1">
    <property type="nucleotide sequence ID" value="NZ_WMET01000002.1"/>
</dbReference>
<keyword evidence="6" id="KW-0843">Virulence</keyword>
<feature type="modified residue" description="4-aspartylphosphate" evidence="12">
    <location>
        <position position="52"/>
    </location>
</feature>
<dbReference type="OrthoDB" id="9790442at2"/>
<dbReference type="FunFam" id="3.40.50.2300:FF:000001">
    <property type="entry name" value="DNA-binding response regulator PhoB"/>
    <property type="match status" value="1"/>
</dbReference>
<dbReference type="InterPro" id="IPR036388">
    <property type="entry name" value="WH-like_DNA-bd_sf"/>
</dbReference>
<proteinExistence type="predicted"/>
<dbReference type="PROSITE" id="PS51755">
    <property type="entry name" value="OMPR_PHOB"/>
    <property type="match status" value="1"/>
</dbReference>
<evidence type="ECO:0000256" key="9">
    <source>
        <dbReference type="ARBA" id="ARBA00023163"/>
    </source>
</evidence>
<keyword evidence="4" id="KW-0902">Two-component regulatory system</keyword>
<feature type="domain" description="Response regulatory" evidence="14">
    <location>
        <begin position="3"/>
        <end position="116"/>
    </location>
</feature>
<dbReference type="InterPro" id="IPR001867">
    <property type="entry name" value="OmpR/PhoB-type_DNA-bd"/>
</dbReference>
<dbReference type="EMBL" id="WMET01000002">
    <property type="protein sequence ID" value="MYL20590.1"/>
    <property type="molecule type" value="Genomic_DNA"/>
</dbReference>
<sequence length="225" mass="25947">MIHILVVDDDPHIQQLITMYIKNEGYEALTADDGEQALDVLASTAVDLAVIDVMMPNMDGYELCREIRRFYEIPVLMVTAKGEVQDKVKGFELGTDDYIVKPFEPVELMMRIKALLRRYHIRASHTIEAGNVTLNETNKTITINGESEMWPLKEFELLYTLTSYPEQIFTRNQLIERIWGFQYEGDDRTVDVHIKRIRDKLKKKGAGLSVKTIRGVGYRMEEVTS</sequence>
<evidence type="ECO:0000256" key="13">
    <source>
        <dbReference type="PROSITE-ProRule" id="PRU01091"/>
    </source>
</evidence>
<evidence type="ECO:0000313" key="16">
    <source>
        <dbReference type="EMBL" id="MYL20590.1"/>
    </source>
</evidence>
<dbReference type="GO" id="GO:0006355">
    <property type="term" value="P:regulation of DNA-templated transcription"/>
    <property type="evidence" value="ECO:0007669"/>
    <property type="project" value="InterPro"/>
</dbReference>
<dbReference type="Pfam" id="PF00072">
    <property type="entry name" value="Response_reg"/>
    <property type="match status" value="1"/>
</dbReference>
<gene>
    <name evidence="16" type="ORF">GLW04_11855</name>
</gene>
<evidence type="ECO:0000256" key="2">
    <source>
        <dbReference type="ARBA" id="ARBA00022490"/>
    </source>
</evidence>
<dbReference type="InterPro" id="IPR011006">
    <property type="entry name" value="CheY-like_superfamily"/>
</dbReference>
<dbReference type="Gene3D" id="1.10.10.10">
    <property type="entry name" value="Winged helix-like DNA-binding domain superfamily/Winged helix DNA-binding domain"/>
    <property type="match status" value="1"/>
</dbReference>
<name>A0A845DSW9_9BACI</name>
<dbReference type="FunFam" id="1.10.10.10:FF:000018">
    <property type="entry name" value="DNA-binding response regulator ResD"/>
    <property type="match status" value="1"/>
</dbReference>
<dbReference type="InterPro" id="IPR001789">
    <property type="entry name" value="Sig_transdc_resp-reg_receiver"/>
</dbReference>
<dbReference type="Proteomes" id="UP000460949">
    <property type="component" value="Unassembled WGS sequence"/>
</dbReference>
<dbReference type="SUPFAM" id="SSF52172">
    <property type="entry name" value="CheY-like"/>
    <property type="match status" value="1"/>
</dbReference>
<dbReference type="AlphaFoldDB" id="A0A845DSW9"/>
<dbReference type="GO" id="GO:0005829">
    <property type="term" value="C:cytosol"/>
    <property type="evidence" value="ECO:0007669"/>
    <property type="project" value="TreeGrafter"/>
</dbReference>
<dbReference type="GO" id="GO:0032993">
    <property type="term" value="C:protein-DNA complex"/>
    <property type="evidence" value="ECO:0007669"/>
    <property type="project" value="TreeGrafter"/>
</dbReference>
<evidence type="ECO:0000259" key="14">
    <source>
        <dbReference type="PROSITE" id="PS50110"/>
    </source>
</evidence>
<dbReference type="PANTHER" id="PTHR48111:SF49">
    <property type="entry name" value="HEME RESPONSE REGULATOR HSSR"/>
    <property type="match status" value="1"/>
</dbReference>
<evidence type="ECO:0000256" key="11">
    <source>
        <dbReference type="ARBA" id="ARBA00039976"/>
    </source>
</evidence>
<dbReference type="Pfam" id="PF00486">
    <property type="entry name" value="Trans_reg_C"/>
    <property type="match status" value="1"/>
</dbReference>
<dbReference type="PROSITE" id="PS50110">
    <property type="entry name" value="RESPONSE_REGULATORY"/>
    <property type="match status" value="1"/>
</dbReference>
<keyword evidence="3 12" id="KW-0597">Phosphoprotein</keyword>
<dbReference type="Gene3D" id="3.40.50.2300">
    <property type="match status" value="1"/>
</dbReference>
<evidence type="ECO:0000256" key="8">
    <source>
        <dbReference type="ARBA" id="ARBA00023159"/>
    </source>
</evidence>
<dbReference type="PANTHER" id="PTHR48111">
    <property type="entry name" value="REGULATOR OF RPOS"/>
    <property type="match status" value="1"/>
</dbReference>
<dbReference type="CDD" id="cd17574">
    <property type="entry name" value="REC_OmpR"/>
    <property type="match status" value="1"/>
</dbReference>
<accession>A0A845DSW9</accession>
<evidence type="ECO:0000256" key="7">
    <source>
        <dbReference type="ARBA" id="ARBA00023125"/>
    </source>
</evidence>
<evidence type="ECO:0000256" key="5">
    <source>
        <dbReference type="ARBA" id="ARBA00023015"/>
    </source>
</evidence>
<comment type="caution">
    <text evidence="16">The sequence shown here is derived from an EMBL/GenBank/DDBJ whole genome shotgun (WGS) entry which is preliminary data.</text>
</comment>
<organism evidence="16 17">
    <name type="scientific">Halobacillus litoralis</name>
    <dbReference type="NCBI Taxonomy" id="45668"/>
    <lineage>
        <taxon>Bacteria</taxon>
        <taxon>Bacillati</taxon>
        <taxon>Bacillota</taxon>
        <taxon>Bacilli</taxon>
        <taxon>Bacillales</taxon>
        <taxon>Bacillaceae</taxon>
        <taxon>Halobacillus</taxon>
    </lineage>
</organism>
<evidence type="ECO:0000256" key="12">
    <source>
        <dbReference type="PROSITE-ProRule" id="PRU00169"/>
    </source>
</evidence>
<evidence type="ECO:0000256" key="10">
    <source>
        <dbReference type="ARBA" id="ARBA00037471"/>
    </source>
</evidence>
<reference evidence="16 17" key="1">
    <citation type="submission" date="2019-11" db="EMBL/GenBank/DDBJ databases">
        <title>Genome sequences of 17 halophilic strains isolated from different environments.</title>
        <authorList>
            <person name="Furrow R.E."/>
        </authorList>
    </citation>
    <scope>NUCLEOTIDE SEQUENCE [LARGE SCALE GENOMIC DNA]</scope>
    <source>
        <strain evidence="16 17">22511_23_Filter</strain>
    </source>
</reference>
<evidence type="ECO:0000256" key="6">
    <source>
        <dbReference type="ARBA" id="ARBA00023026"/>
    </source>
</evidence>
<evidence type="ECO:0000256" key="3">
    <source>
        <dbReference type="ARBA" id="ARBA00022553"/>
    </source>
</evidence>
<comment type="subcellular location">
    <subcellularLocation>
        <location evidence="1">Cytoplasm</location>
    </subcellularLocation>
</comment>
<evidence type="ECO:0000256" key="4">
    <source>
        <dbReference type="ARBA" id="ARBA00023012"/>
    </source>
</evidence>
<keyword evidence="8" id="KW-0010">Activator</keyword>
<keyword evidence="9" id="KW-0804">Transcription</keyword>
<dbReference type="Gene3D" id="6.10.250.690">
    <property type="match status" value="1"/>
</dbReference>